<dbReference type="GO" id="GO:0016020">
    <property type="term" value="C:membrane"/>
    <property type="evidence" value="ECO:0007669"/>
    <property type="project" value="UniProtKB-SubCell"/>
</dbReference>
<comment type="subcellular location">
    <subcellularLocation>
        <location evidence="1">Membrane</location>
        <topology evidence="1">Multi-pass membrane protein</topology>
    </subcellularLocation>
</comment>
<keyword evidence="3 6" id="KW-1133">Transmembrane helix</keyword>
<feature type="repeat" description="TPR" evidence="5">
    <location>
        <begin position="549"/>
        <end position="582"/>
    </location>
</feature>
<name>A0A0G1DGA9_9BACT</name>
<feature type="transmembrane region" description="Helical" evidence="6">
    <location>
        <begin position="43"/>
        <end position="63"/>
    </location>
</feature>
<feature type="transmembrane region" description="Helical" evidence="6">
    <location>
        <begin position="345"/>
        <end position="369"/>
    </location>
</feature>
<dbReference type="InterPro" id="IPR011990">
    <property type="entry name" value="TPR-like_helical_dom_sf"/>
</dbReference>
<evidence type="ECO:0000256" key="4">
    <source>
        <dbReference type="ARBA" id="ARBA00023136"/>
    </source>
</evidence>
<feature type="transmembrane region" description="Helical" evidence="6">
    <location>
        <begin position="249"/>
        <end position="267"/>
    </location>
</feature>
<keyword evidence="4 6" id="KW-0472">Membrane</keyword>
<dbReference type="PANTHER" id="PTHR37422:SF17">
    <property type="entry name" value="O-ANTIGEN LIGASE"/>
    <property type="match status" value="1"/>
</dbReference>
<dbReference type="Pfam" id="PF04932">
    <property type="entry name" value="Wzy_C"/>
    <property type="match status" value="1"/>
</dbReference>
<dbReference type="PROSITE" id="PS50005">
    <property type="entry name" value="TPR"/>
    <property type="match status" value="1"/>
</dbReference>
<keyword evidence="2 6" id="KW-0812">Transmembrane</keyword>
<dbReference type="STRING" id="1618578.UV74_C0013G0062"/>
<protein>
    <recommendedName>
        <fullName evidence="7">O-antigen ligase-related domain-containing protein</fullName>
    </recommendedName>
</protein>
<sequence length="627" mass="71840">MPFLSTTQSISLAMIPFLFNFLVFITPLIFFPKTSELFEFNKIIAVYFITILIISSWITKVALQRKIRLRRTILDVPILTFLIALTISTFFSIDTRTSLFGYYSRFAGGLVPTFTFAMLYFAYVSNMGAKETKKVITTIIIASIIAGVYAFLEHFGIGISCLIINGKMDTSCWIQDVQARVFGTFGQPNWLAAWIVGVLPLIWNSKLNFKLIISSIMFAALLFTGSKSGLLAFSVIFIIYWGINRRQVKLISKLLLTIFFIIVLSRISTPKNNLPPGNNDLITPSSEIRQIVWQGALDVWKNNFLVGTGPETFAMSYYQYRPTKHNLTSEWNFTYNKAHNEYLNYAANTGLIGLAAYLALLLTCLFIFIKNKNYDLFAGFTGILITNFFGFSTVPIFLLLFMLPAFSITLKSKEQSTKHIKLDRLPVKQWSLIITILCTMSYALFTVAKYWYADYLYAKNTTESLKQAVRYFPNESVFRVSLAEHYDGEEKTVEAFEEAQKTVHLSPRNVKLIKQVGIVYLSLAEKDPKYYDYAYKTFNYLASLAPTDAWVFYYLGRTSLLMGNTEDSLKYLNFTLEIMPRNKNARKLRAYIYLELNSKKEAKDDLLYILENISPDDPEIKKLMSDL</sequence>
<dbReference type="Proteomes" id="UP000034090">
    <property type="component" value="Unassembled WGS sequence"/>
</dbReference>
<feature type="transmembrane region" description="Helical" evidence="6">
    <location>
        <begin position="103"/>
        <end position="123"/>
    </location>
</feature>
<evidence type="ECO:0000256" key="1">
    <source>
        <dbReference type="ARBA" id="ARBA00004141"/>
    </source>
</evidence>
<evidence type="ECO:0000259" key="7">
    <source>
        <dbReference type="Pfam" id="PF04932"/>
    </source>
</evidence>
<dbReference type="InterPro" id="IPR019734">
    <property type="entry name" value="TPR_rpt"/>
</dbReference>
<evidence type="ECO:0000313" key="9">
    <source>
        <dbReference type="Proteomes" id="UP000034090"/>
    </source>
</evidence>
<feature type="transmembrane region" description="Helical" evidence="6">
    <location>
        <begin position="72"/>
        <end position="91"/>
    </location>
</feature>
<reference evidence="8 9" key="1">
    <citation type="journal article" date="2015" name="Nature">
        <title>rRNA introns, odd ribosomes, and small enigmatic genomes across a large radiation of phyla.</title>
        <authorList>
            <person name="Brown C.T."/>
            <person name="Hug L.A."/>
            <person name="Thomas B.C."/>
            <person name="Sharon I."/>
            <person name="Castelle C.J."/>
            <person name="Singh A."/>
            <person name="Wilkins M.J."/>
            <person name="Williams K.H."/>
            <person name="Banfield J.F."/>
        </authorList>
    </citation>
    <scope>NUCLEOTIDE SEQUENCE [LARGE SCALE GENOMIC DNA]</scope>
</reference>
<dbReference type="Gene3D" id="1.25.40.10">
    <property type="entry name" value="Tetratricopeptide repeat domain"/>
    <property type="match status" value="1"/>
</dbReference>
<dbReference type="SUPFAM" id="SSF48452">
    <property type="entry name" value="TPR-like"/>
    <property type="match status" value="1"/>
</dbReference>
<comment type="caution">
    <text evidence="8">The sequence shown here is derived from an EMBL/GenBank/DDBJ whole genome shotgun (WGS) entry which is preliminary data.</text>
</comment>
<feature type="transmembrane region" description="Helical" evidence="6">
    <location>
        <begin position="430"/>
        <end position="452"/>
    </location>
</feature>
<accession>A0A0G1DGA9</accession>
<feature type="transmembrane region" description="Helical" evidence="6">
    <location>
        <begin position="12"/>
        <end position="31"/>
    </location>
</feature>
<keyword evidence="5" id="KW-0802">TPR repeat</keyword>
<dbReference type="EMBL" id="LCFQ01000013">
    <property type="protein sequence ID" value="KKS96940.1"/>
    <property type="molecule type" value="Genomic_DNA"/>
</dbReference>
<evidence type="ECO:0000313" key="8">
    <source>
        <dbReference type="EMBL" id="KKS96940.1"/>
    </source>
</evidence>
<evidence type="ECO:0000256" key="2">
    <source>
        <dbReference type="ARBA" id="ARBA00022692"/>
    </source>
</evidence>
<dbReference type="InterPro" id="IPR051533">
    <property type="entry name" value="WaaL-like"/>
</dbReference>
<feature type="transmembrane region" description="Helical" evidence="6">
    <location>
        <begin position="135"/>
        <end position="165"/>
    </location>
</feature>
<organism evidence="8 9">
    <name type="scientific">Candidatus Woesebacteria bacterium GW2011_GWB1_43_14</name>
    <dbReference type="NCBI Taxonomy" id="1618578"/>
    <lineage>
        <taxon>Bacteria</taxon>
        <taxon>Candidatus Woeseibacteriota</taxon>
    </lineage>
</organism>
<feature type="transmembrane region" description="Helical" evidence="6">
    <location>
        <begin position="216"/>
        <end position="243"/>
    </location>
</feature>
<evidence type="ECO:0000256" key="3">
    <source>
        <dbReference type="ARBA" id="ARBA00022989"/>
    </source>
</evidence>
<dbReference type="PANTHER" id="PTHR37422">
    <property type="entry name" value="TEICHURONIC ACID BIOSYNTHESIS PROTEIN TUAE"/>
    <property type="match status" value="1"/>
</dbReference>
<proteinExistence type="predicted"/>
<feature type="domain" description="O-antigen ligase-related" evidence="7">
    <location>
        <begin position="214"/>
        <end position="358"/>
    </location>
</feature>
<dbReference type="AlphaFoldDB" id="A0A0G1DGA9"/>
<dbReference type="InterPro" id="IPR007016">
    <property type="entry name" value="O-antigen_ligase-rel_domated"/>
</dbReference>
<gene>
    <name evidence="8" type="ORF">UV74_C0013G0062</name>
</gene>
<evidence type="ECO:0000256" key="6">
    <source>
        <dbReference type="SAM" id="Phobius"/>
    </source>
</evidence>
<evidence type="ECO:0000256" key="5">
    <source>
        <dbReference type="PROSITE-ProRule" id="PRU00339"/>
    </source>
</evidence>
<feature type="transmembrane region" description="Helical" evidence="6">
    <location>
        <begin position="185"/>
        <end position="204"/>
    </location>
</feature>